<evidence type="ECO:0000313" key="1">
    <source>
        <dbReference type="EMBL" id="KPQ19962.1"/>
    </source>
</evidence>
<dbReference type="eggNOG" id="ENOG5032VGS">
    <property type="taxonomic scope" value="Bacteria"/>
</dbReference>
<proteinExistence type="predicted"/>
<dbReference type="EMBL" id="LJXT01000003">
    <property type="protein sequence ID" value="KPQ19962.1"/>
    <property type="molecule type" value="Genomic_DNA"/>
</dbReference>
<dbReference type="Pfam" id="PF14054">
    <property type="entry name" value="DUF4249"/>
    <property type="match status" value="1"/>
</dbReference>
<dbReference type="OrthoDB" id="637707at2"/>
<dbReference type="AlphaFoldDB" id="A0A0N8KHK1"/>
<dbReference type="PROSITE" id="PS51257">
    <property type="entry name" value="PROKAR_LIPOPROTEIN"/>
    <property type="match status" value="1"/>
</dbReference>
<dbReference type="PATRIC" id="fig|1305737.6.peg.597"/>
<dbReference type="InterPro" id="IPR025345">
    <property type="entry name" value="DUF4249"/>
</dbReference>
<comment type="caution">
    <text evidence="1">The sequence shown here is derived from an EMBL/GenBank/DDBJ whole genome shotgun (WGS) entry which is preliminary data.</text>
</comment>
<organism evidence="1 2">
    <name type="scientific">Algoriphagus marincola HL-49</name>
    <dbReference type="NCBI Taxonomy" id="1305737"/>
    <lineage>
        <taxon>Bacteria</taxon>
        <taxon>Pseudomonadati</taxon>
        <taxon>Bacteroidota</taxon>
        <taxon>Cytophagia</taxon>
        <taxon>Cytophagales</taxon>
        <taxon>Cyclobacteriaceae</taxon>
        <taxon>Algoriphagus</taxon>
    </lineage>
</organism>
<evidence type="ECO:0008006" key="3">
    <source>
        <dbReference type="Google" id="ProtNLM"/>
    </source>
</evidence>
<gene>
    <name evidence="1" type="ORF">HLUCCX10_00685</name>
</gene>
<dbReference type="STRING" id="1305737.GCA_000526355_01255"/>
<accession>A0A0N8KHK1</accession>
<reference evidence="1 2" key="1">
    <citation type="submission" date="2015-09" db="EMBL/GenBank/DDBJ databases">
        <title>Identification and resolution of microdiversity through metagenomic sequencing of parallel consortia.</title>
        <authorList>
            <person name="Nelson W.C."/>
            <person name="Romine M.F."/>
            <person name="Lindemann S.R."/>
        </authorList>
    </citation>
    <scope>NUCLEOTIDE SEQUENCE [LARGE SCALE GENOMIC DNA]</scope>
    <source>
        <strain evidence="1">HL-49</strain>
    </source>
</reference>
<dbReference type="Proteomes" id="UP000050421">
    <property type="component" value="Unassembled WGS sequence"/>
</dbReference>
<name>A0A0N8KHK1_9BACT</name>
<sequence length="277" mass="32335">MKRLLSILLAISFFSCQEEVELPLATIDGLIPVIEGSWTDNPSFNQVRISLAQDYFDNSDELLIQDAEVSIRNLETDETTRFEFLPQFGFYKPFDPRSVARIGESYELLVKWNEQEYRSQGTMLEPPVLDSLTFEFREERVFREEGYYIKAYGKIPFDEDNYYRIRVIENDTLKNDRGDYLLFDDTFGVEFFTQGLELNYSFEKGDQVRLELFRMNRDVYEYFNQLVGLLFNDGGLFSPPPQNPDTNIQITQGSGEILGYFFVGPVLTESIEIVEEE</sequence>
<evidence type="ECO:0000313" key="2">
    <source>
        <dbReference type="Proteomes" id="UP000050421"/>
    </source>
</evidence>
<protein>
    <recommendedName>
        <fullName evidence="3">DUF4249 domain-containing protein</fullName>
    </recommendedName>
</protein>